<accession>A0A0E0JVN2</accession>
<proteinExistence type="predicted"/>
<reference evidence="2" key="2">
    <citation type="submission" date="2018-05" db="EMBL/GenBank/DDBJ databases">
        <title>OpunRS2 (Oryza punctata Reference Sequence Version 2).</title>
        <authorList>
            <person name="Zhang J."/>
            <person name="Kudrna D."/>
            <person name="Lee S."/>
            <person name="Talag J."/>
            <person name="Welchert J."/>
            <person name="Wing R.A."/>
        </authorList>
    </citation>
    <scope>NUCLEOTIDE SEQUENCE [LARGE SCALE GENOMIC DNA]</scope>
</reference>
<feature type="region of interest" description="Disordered" evidence="1">
    <location>
        <begin position="78"/>
        <end position="147"/>
    </location>
</feature>
<name>A0A0E0JVN2_ORYPU</name>
<sequence length="158" mass="17382">MCQRGGWLIVFPSYDEKVTTQLVLMATDGGIGVGCAGSDEVVAVLKKAEWERTQKLTLPLVYRVEERLLWEEVTEWRRGQGGGERRREERKRGGGGGIHSCSYLRTDHSPTTLTPSPPCSPDWRNASSRCTTAARSTENTGPPSRIPLPHLGCVIFGA</sequence>
<evidence type="ECO:0000313" key="3">
    <source>
        <dbReference type="Proteomes" id="UP000026962"/>
    </source>
</evidence>
<protein>
    <submittedName>
        <fullName evidence="2">Uncharacterized protein</fullName>
    </submittedName>
</protein>
<evidence type="ECO:0000313" key="2">
    <source>
        <dbReference type="EnsemblPlants" id="OPUNC02G03310.1"/>
    </source>
</evidence>
<feature type="compositionally biased region" description="Polar residues" evidence="1">
    <location>
        <begin position="125"/>
        <end position="142"/>
    </location>
</feature>
<reference evidence="2" key="1">
    <citation type="submission" date="2015-04" db="UniProtKB">
        <authorList>
            <consortium name="EnsemblPlants"/>
        </authorList>
    </citation>
    <scope>IDENTIFICATION</scope>
</reference>
<dbReference type="Proteomes" id="UP000026962">
    <property type="component" value="Chromosome 2"/>
</dbReference>
<feature type="compositionally biased region" description="Basic and acidic residues" evidence="1">
    <location>
        <begin position="78"/>
        <end position="92"/>
    </location>
</feature>
<dbReference type="HOGENOM" id="CLU_1672129_0_0_1"/>
<dbReference type="EnsemblPlants" id="OPUNC02G03310.1">
    <property type="protein sequence ID" value="OPUNC02G03310.1"/>
    <property type="gene ID" value="OPUNC02G03310"/>
</dbReference>
<evidence type="ECO:0000256" key="1">
    <source>
        <dbReference type="SAM" id="MobiDB-lite"/>
    </source>
</evidence>
<organism evidence="2">
    <name type="scientific">Oryza punctata</name>
    <name type="common">Red rice</name>
    <dbReference type="NCBI Taxonomy" id="4537"/>
    <lineage>
        <taxon>Eukaryota</taxon>
        <taxon>Viridiplantae</taxon>
        <taxon>Streptophyta</taxon>
        <taxon>Embryophyta</taxon>
        <taxon>Tracheophyta</taxon>
        <taxon>Spermatophyta</taxon>
        <taxon>Magnoliopsida</taxon>
        <taxon>Liliopsida</taxon>
        <taxon>Poales</taxon>
        <taxon>Poaceae</taxon>
        <taxon>BOP clade</taxon>
        <taxon>Oryzoideae</taxon>
        <taxon>Oryzeae</taxon>
        <taxon>Oryzinae</taxon>
        <taxon>Oryza</taxon>
    </lineage>
</organism>
<dbReference type="Gramene" id="OPUNC02G03310.1">
    <property type="protein sequence ID" value="OPUNC02G03310.1"/>
    <property type="gene ID" value="OPUNC02G03310"/>
</dbReference>
<dbReference type="AlphaFoldDB" id="A0A0E0JVN2"/>
<keyword evidence="3" id="KW-1185">Reference proteome</keyword>